<reference evidence="7 8" key="1">
    <citation type="journal article" date="2017" name="Biochemistry">
        <title>Identification of the Biosynthetic Pathway for the Antibiotic Bicyclomycin.</title>
        <authorList>
            <person name="Patteson J."/>
            <person name="Cai W."/>
            <person name="Johnson R.A."/>
            <person name="Santa Maria K."/>
            <person name="Li B."/>
        </authorList>
    </citation>
    <scope>NUCLEOTIDE SEQUENCE [LARGE SCALE GENOMIC DNA]</scope>
    <source>
        <strain evidence="7 8">ATCC 21532</strain>
    </source>
</reference>
<feature type="domain" description="Peptidase S26" evidence="6">
    <location>
        <begin position="57"/>
        <end position="214"/>
    </location>
</feature>
<dbReference type="CDD" id="cd06530">
    <property type="entry name" value="S26_SPase_I"/>
    <property type="match status" value="1"/>
</dbReference>
<name>A0A2G1XER9_STRCJ</name>
<keyword evidence="8" id="KW-1185">Reference proteome</keyword>
<dbReference type="GO" id="GO:0004252">
    <property type="term" value="F:serine-type endopeptidase activity"/>
    <property type="evidence" value="ECO:0007669"/>
    <property type="project" value="InterPro"/>
</dbReference>
<evidence type="ECO:0000256" key="1">
    <source>
        <dbReference type="ARBA" id="ARBA00004401"/>
    </source>
</evidence>
<keyword evidence="4" id="KW-0812">Transmembrane</keyword>
<feature type="transmembrane region" description="Helical" evidence="4">
    <location>
        <begin position="245"/>
        <end position="269"/>
    </location>
</feature>
<organism evidence="7 8">
    <name type="scientific">Streptomyces cinnamoneus</name>
    <name type="common">Streptoverticillium cinnamoneum</name>
    <dbReference type="NCBI Taxonomy" id="53446"/>
    <lineage>
        <taxon>Bacteria</taxon>
        <taxon>Bacillati</taxon>
        <taxon>Actinomycetota</taxon>
        <taxon>Actinomycetes</taxon>
        <taxon>Kitasatosporales</taxon>
        <taxon>Streptomycetaceae</taxon>
        <taxon>Streptomyces</taxon>
        <taxon>Streptomyces cinnamoneus group</taxon>
    </lineage>
</organism>
<dbReference type="Gene3D" id="2.10.109.10">
    <property type="entry name" value="Umud Fragment, subunit A"/>
    <property type="match status" value="1"/>
</dbReference>
<dbReference type="AlphaFoldDB" id="A0A2G1XER9"/>
<evidence type="ECO:0000313" key="8">
    <source>
        <dbReference type="Proteomes" id="UP000222531"/>
    </source>
</evidence>
<keyword evidence="4" id="KW-1133">Transmembrane helix</keyword>
<dbReference type="PANTHER" id="PTHR43390">
    <property type="entry name" value="SIGNAL PEPTIDASE I"/>
    <property type="match status" value="1"/>
</dbReference>
<comment type="similarity">
    <text evidence="2 4">Belongs to the peptidase S26 family.</text>
</comment>
<dbReference type="EC" id="3.4.21.89" evidence="4"/>
<dbReference type="PRINTS" id="PR00727">
    <property type="entry name" value="LEADERPTASE"/>
</dbReference>
<evidence type="ECO:0000259" key="6">
    <source>
        <dbReference type="Pfam" id="PF10502"/>
    </source>
</evidence>
<dbReference type="SUPFAM" id="SSF51306">
    <property type="entry name" value="LexA/Signal peptidase"/>
    <property type="match status" value="1"/>
</dbReference>
<feature type="active site" evidence="3">
    <location>
        <position position="83"/>
    </location>
</feature>
<feature type="active site" evidence="3">
    <location>
        <position position="124"/>
    </location>
</feature>
<comment type="caution">
    <text evidence="4">Lacks conserved residue(s) required for the propagation of feature annotation.</text>
</comment>
<accession>A0A2G1XER9</accession>
<keyword evidence="4" id="KW-0378">Hydrolase</keyword>
<dbReference type="PANTHER" id="PTHR43390:SF1">
    <property type="entry name" value="CHLOROPLAST PROCESSING PEPTIDASE"/>
    <property type="match status" value="1"/>
</dbReference>
<dbReference type="GO" id="GO:0005886">
    <property type="term" value="C:plasma membrane"/>
    <property type="evidence" value="ECO:0007669"/>
    <property type="project" value="UniProtKB-SubCell"/>
</dbReference>
<dbReference type="GO" id="GO:0009003">
    <property type="term" value="F:signal peptidase activity"/>
    <property type="evidence" value="ECO:0007669"/>
    <property type="project" value="UniProtKB-EC"/>
</dbReference>
<evidence type="ECO:0000256" key="5">
    <source>
        <dbReference type="SAM" id="MobiDB-lite"/>
    </source>
</evidence>
<keyword evidence="4" id="KW-0472">Membrane</keyword>
<feature type="compositionally biased region" description="Basic and acidic residues" evidence="5">
    <location>
        <begin position="26"/>
        <end position="36"/>
    </location>
</feature>
<dbReference type="GO" id="GO:0006465">
    <property type="term" value="P:signal peptide processing"/>
    <property type="evidence" value="ECO:0007669"/>
    <property type="project" value="InterPro"/>
</dbReference>
<dbReference type="InterPro" id="IPR036286">
    <property type="entry name" value="LexA/Signal_pep-like_sf"/>
</dbReference>
<evidence type="ECO:0000256" key="4">
    <source>
        <dbReference type="RuleBase" id="RU362042"/>
    </source>
</evidence>
<evidence type="ECO:0000256" key="2">
    <source>
        <dbReference type="ARBA" id="ARBA00009370"/>
    </source>
</evidence>
<dbReference type="NCBIfam" id="TIGR02227">
    <property type="entry name" value="sigpep_I_bact"/>
    <property type="match status" value="1"/>
</dbReference>
<evidence type="ECO:0000256" key="3">
    <source>
        <dbReference type="PIRSR" id="PIRSR600223-1"/>
    </source>
</evidence>
<dbReference type="Proteomes" id="UP000222531">
    <property type="component" value="Unassembled WGS sequence"/>
</dbReference>
<keyword evidence="4" id="KW-0645">Protease</keyword>
<comment type="catalytic activity">
    <reaction evidence="4">
        <text>Cleavage of hydrophobic, N-terminal signal or leader sequences from secreted and periplasmic proteins.</text>
        <dbReference type="EC" id="3.4.21.89"/>
    </reaction>
</comment>
<evidence type="ECO:0000313" key="7">
    <source>
        <dbReference type="EMBL" id="PHQ49691.1"/>
    </source>
</evidence>
<feature type="region of interest" description="Disordered" evidence="5">
    <location>
        <begin position="1"/>
        <end position="44"/>
    </location>
</feature>
<dbReference type="OrthoDB" id="9815782at2"/>
<comment type="subcellular location">
    <subcellularLocation>
        <location evidence="1">Cell membrane</location>
        <topology evidence="1">Single-pass type II membrane protein</topology>
    </subcellularLocation>
    <subcellularLocation>
        <location evidence="4">Membrane</location>
        <topology evidence="4">Single-pass type II membrane protein</topology>
    </subcellularLocation>
</comment>
<protein>
    <recommendedName>
        <fullName evidence="4">Signal peptidase I</fullName>
        <ecNumber evidence="4">3.4.21.89</ecNumber>
    </recommendedName>
</protein>
<dbReference type="Pfam" id="PF10502">
    <property type="entry name" value="Peptidase_S26"/>
    <property type="match status" value="1"/>
</dbReference>
<dbReference type="InterPro" id="IPR000223">
    <property type="entry name" value="Pept_S26A_signal_pept_1"/>
</dbReference>
<comment type="caution">
    <text evidence="7">The sequence shown here is derived from an EMBL/GenBank/DDBJ whole genome shotgun (WGS) entry which is preliminary data.</text>
</comment>
<proteinExistence type="inferred from homology"/>
<feature type="transmembrane region" description="Helical" evidence="4">
    <location>
        <begin position="54"/>
        <end position="74"/>
    </location>
</feature>
<gene>
    <name evidence="7" type="primary">lepB</name>
    <name evidence="7" type="ORF">BLA24_23280</name>
</gene>
<sequence>MRNPNLRAVRRADRRAAGAELSRAVSDGRRAEEHAGHGSGADGRGRTGRVLSGLVVAVGCVLFFGGFAWAAVLYRPFTVPTDSMEPTIGRGERVLAQRIDGDEVRRGDVVVFRDKVWGDSPMLKRVVGVGGDKVACCDARGRLTIDGEPVEEPYLRSQGPASPTPFSATVPEGRLFLLGDHRADSLDSRTHMADGGQGAVERGAVEARVEAIAWPSSSWGMLERPGSFGALPGGTSQPGPLPLTVASVIAGAVCILGGAAYGPVAGLLARRGKAVRPDG</sequence>
<dbReference type="EMBL" id="NHZO01000154">
    <property type="protein sequence ID" value="PHQ49691.1"/>
    <property type="molecule type" value="Genomic_DNA"/>
</dbReference>
<dbReference type="InterPro" id="IPR019533">
    <property type="entry name" value="Peptidase_S26"/>
</dbReference>